<evidence type="ECO:0000256" key="8">
    <source>
        <dbReference type="RuleBase" id="RU365074"/>
    </source>
</evidence>
<keyword evidence="4 8" id="KW-0489">Methyltransferase</keyword>
<evidence type="ECO:0000256" key="1">
    <source>
        <dbReference type="ARBA" id="ARBA00004604"/>
    </source>
</evidence>
<keyword evidence="5 8" id="KW-0808">Transferase</keyword>
<comment type="caution">
    <text evidence="10">The sequence shown here is derived from an EMBL/GenBank/DDBJ whole genome shotgun (WGS) entry which is preliminary data.</text>
</comment>
<evidence type="ECO:0000256" key="5">
    <source>
        <dbReference type="ARBA" id="ARBA00022679"/>
    </source>
</evidence>
<feature type="region of interest" description="Disordered" evidence="9">
    <location>
        <begin position="1"/>
        <end position="253"/>
    </location>
</feature>
<feature type="compositionally biased region" description="Polar residues" evidence="9">
    <location>
        <begin position="151"/>
        <end position="170"/>
    </location>
</feature>
<dbReference type="InterPro" id="IPR042036">
    <property type="entry name" value="RRP8_N"/>
</dbReference>
<accession>A0ABD3M1M5</accession>
<keyword evidence="11" id="KW-1185">Reference proteome</keyword>
<dbReference type="PANTHER" id="PTHR12787:SF0">
    <property type="entry name" value="RIBOSOMAL RNA-PROCESSING PROTEIN 8"/>
    <property type="match status" value="1"/>
</dbReference>
<keyword evidence="6 8" id="KW-0949">S-adenosyl-L-methionine</keyword>
<dbReference type="GO" id="GO:0032259">
    <property type="term" value="P:methylation"/>
    <property type="evidence" value="ECO:0007669"/>
    <property type="project" value="UniProtKB-KW"/>
</dbReference>
<keyword evidence="7 8" id="KW-0539">Nucleus</keyword>
<keyword evidence="3 8" id="KW-0698">rRNA processing</keyword>
<gene>
    <name evidence="10" type="ORF">ACHAWU_003478</name>
</gene>
<evidence type="ECO:0000256" key="4">
    <source>
        <dbReference type="ARBA" id="ARBA00022603"/>
    </source>
</evidence>
<comment type="similarity">
    <text evidence="2 8">Belongs to the methyltransferase superfamily. RRP8 family.</text>
</comment>
<evidence type="ECO:0000256" key="9">
    <source>
        <dbReference type="SAM" id="MobiDB-lite"/>
    </source>
</evidence>
<feature type="compositionally biased region" description="Polar residues" evidence="9">
    <location>
        <begin position="54"/>
        <end position="66"/>
    </location>
</feature>
<evidence type="ECO:0000256" key="6">
    <source>
        <dbReference type="ARBA" id="ARBA00022691"/>
    </source>
</evidence>
<dbReference type="Gene3D" id="3.40.50.150">
    <property type="entry name" value="Vaccinia Virus protein VP39"/>
    <property type="match status" value="1"/>
</dbReference>
<sequence length="582" mass="64305">MAKSKKMRRHETTDTLSIGGERAASKAKAKVANSSPTLMSTPSHPTTTTTLTPIRNNNNIDTSPINKSEDWSTWSKSKKKRMKKKEAAKRLQMTAESGGTHETNSPSKQSLPDIHQRKETSSIPMNSLKNSSLADNTSHNNNERDIKPSFGSHQQCAVDTATPLENSESSPQKKKKKKKKKKDKMENTNAIESPKVDEPQSKPTPKASQRDKSTQHKMSNGQSTNPTNRSDTSTCTPAPTSPKLQISLPKPSQMSTLQKAFLERLTSSRFRELNEELYTQSSQHSYEQFTKHPELFDQYHVGFRKQVLEWPLNPLDVIYKKITSSWKKDTNDNGQEGKNTVVADFGCGDAKLAERLLALRIGKDGQSLVQSSGKKSFNGKDSSCPFKVHSFDLVSGGNPLVTPADMSNVPLPNEAVDVAVYSLALMGTNVADFVREAWRVLKFNGVLRVAEVRSRFETAVSGGDEDGGGGKRGKLNNGKKHLIKNGHHSQRNAPGSESSTPKPLMLLDEFMSLMERCGFKCTNMDRSNKMFLFMDFVKVDGSKGLSEKETFTAKPCIYKRRVKNNPAPAVKAATNAALNVAN</sequence>
<evidence type="ECO:0000256" key="3">
    <source>
        <dbReference type="ARBA" id="ARBA00022552"/>
    </source>
</evidence>
<feature type="compositionally biased region" description="Polar residues" evidence="9">
    <location>
        <begin position="216"/>
        <end position="253"/>
    </location>
</feature>
<protein>
    <recommendedName>
        <fullName evidence="8">Ribosomal RNA-processing protein 8</fullName>
        <ecNumber evidence="8">2.1.1.-</ecNumber>
    </recommendedName>
</protein>
<dbReference type="Gene3D" id="1.10.10.2150">
    <property type="entry name" value="Ribosomal RNA-processing protein 8, N-terminal domain"/>
    <property type="match status" value="1"/>
</dbReference>
<feature type="region of interest" description="Disordered" evidence="9">
    <location>
        <begin position="459"/>
        <end position="501"/>
    </location>
</feature>
<feature type="compositionally biased region" description="Low complexity" evidence="9">
    <location>
        <begin position="30"/>
        <end position="53"/>
    </location>
</feature>
<dbReference type="AlphaFoldDB" id="A0ABD3M1M5"/>
<reference evidence="10 11" key="1">
    <citation type="submission" date="2024-10" db="EMBL/GenBank/DDBJ databases">
        <title>Updated reference genomes for cyclostephanoid diatoms.</title>
        <authorList>
            <person name="Roberts W.R."/>
            <person name="Alverson A.J."/>
        </authorList>
    </citation>
    <scope>NUCLEOTIDE SEQUENCE [LARGE SCALE GENOMIC DNA]</scope>
    <source>
        <strain evidence="10 11">AJA232-27</strain>
    </source>
</reference>
<comment type="function">
    <text evidence="8">Probable methyltransferase required to silence rDNA.</text>
</comment>
<dbReference type="EC" id="2.1.1.-" evidence="8"/>
<dbReference type="InterPro" id="IPR007823">
    <property type="entry name" value="RRP8"/>
</dbReference>
<feature type="compositionally biased region" description="Basic residues" evidence="9">
    <location>
        <begin position="471"/>
        <end position="490"/>
    </location>
</feature>
<comment type="subcellular location">
    <subcellularLocation>
        <location evidence="1 8">Nucleus</location>
        <location evidence="1 8">Nucleolus</location>
    </subcellularLocation>
</comment>
<dbReference type="Proteomes" id="UP001530293">
    <property type="component" value="Unassembled WGS sequence"/>
</dbReference>
<dbReference type="EMBL" id="JALLBG020000293">
    <property type="protein sequence ID" value="KAL3756728.1"/>
    <property type="molecule type" value="Genomic_DNA"/>
</dbReference>
<organism evidence="10 11">
    <name type="scientific">Discostella pseudostelligera</name>
    <dbReference type="NCBI Taxonomy" id="259834"/>
    <lineage>
        <taxon>Eukaryota</taxon>
        <taxon>Sar</taxon>
        <taxon>Stramenopiles</taxon>
        <taxon>Ochrophyta</taxon>
        <taxon>Bacillariophyta</taxon>
        <taxon>Coscinodiscophyceae</taxon>
        <taxon>Thalassiosirophycidae</taxon>
        <taxon>Stephanodiscales</taxon>
        <taxon>Stephanodiscaceae</taxon>
        <taxon>Discostella</taxon>
    </lineage>
</organism>
<dbReference type="Pfam" id="PF05148">
    <property type="entry name" value="Methyltransf_8"/>
    <property type="match status" value="2"/>
</dbReference>
<name>A0ABD3M1M5_9STRA</name>
<feature type="compositionally biased region" description="Basic residues" evidence="9">
    <location>
        <begin position="76"/>
        <end position="87"/>
    </location>
</feature>
<dbReference type="GO" id="GO:0005730">
    <property type="term" value="C:nucleolus"/>
    <property type="evidence" value="ECO:0007669"/>
    <property type="project" value="UniProtKB-SubCell"/>
</dbReference>
<evidence type="ECO:0000256" key="7">
    <source>
        <dbReference type="ARBA" id="ARBA00023242"/>
    </source>
</evidence>
<feature type="compositionally biased region" description="Polar residues" evidence="9">
    <location>
        <begin position="121"/>
        <end position="140"/>
    </location>
</feature>
<evidence type="ECO:0000256" key="2">
    <source>
        <dbReference type="ARBA" id="ARBA00006301"/>
    </source>
</evidence>
<dbReference type="GO" id="GO:0008168">
    <property type="term" value="F:methyltransferase activity"/>
    <property type="evidence" value="ECO:0007669"/>
    <property type="project" value="UniProtKB-KW"/>
</dbReference>
<feature type="compositionally biased region" description="Basic residues" evidence="9">
    <location>
        <begin position="172"/>
        <end position="182"/>
    </location>
</feature>
<dbReference type="GO" id="GO:0006364">
    <property type="term" value="P:rRNA processing"/>
    <property type="evidence" value="ECO:0007669"/>
    <property type="project" value="UniProtKB-UniRule"/>
</dbReference>
<evidence type="ECO:0000313" key="10">
    <source>
        <dbReference type="EMBL" id="KAL3756728.1"/>
    </source>
</evidence>
<dbReference type="InterPro" id="IPR029063">
    <property type="entry name" value="SAM-dependent_MTases_sf"/>
</dbReference>
<feature type="compositionally biased region" description="Polar residues" evidence="9">
    <location>
        <begin position="491"/>
        <end position="501"/>
    </location>
</feature>
<evidence type="ECO:0000313" key="11">
    <source>
        <dbReference type="Proteomes" id="UP001530293"/>
    </source>
</evidence>
<feature type="compositionally biased region" description="Polar residues" evidence="9">
    <location>
        <begin position="94"/>
        <end position="110"/>
    </location>
</feature>
<dbReference type="SUPFAM" id="SSF53335">
    <property type="entry name" value="S-adenosyl-L-methionine-dependent methyltransferases"/>
    <property type="match status" value="1"/>
</dbReference>
<dbReference type="PANTHER" id="PTHR12787">
    <property type="entry name" value="RIBOSOMAL RNA-PROCESSING PROTEIN 8"/>
    <property type="match status" value="1"/>
</dbReference>
<dbReference type="FunFam" id="1.10.10.2150:FF:000001">
    <property type="entry name" value="Ribosomal RNA-processing protein 8"/>
    <property type="match status" value="1"/>
</dbReference>
<proteinExistence type="inferred from homology"/>